<organism evidence="1 2">
    <name type="scientific">Obba rivulosa</name>
    <dbReference type="NCBI Taxonomy" id="1052685"/>
    <lineage>
        <taxon>Eukaryota</taxon>
        <taxon>Fungi</taxon>
        <taxon>Dikarya</taxon>
        <taxon>Basidiomycota</taxon>
        <taxon>Agaricomycotina</taxon>
        <taxon>Agaricomycetes</taxon>
        <taxon>Polyporales</taxon>
        <taxon>Gelatoporiaceae</taxon>
        <taxon>Obba</taxon>
    </lineage>
</organism>
<dbReference type="OrthoDB" id="3366231at2759"/>
<keyword evidence="2" id="KW-1185">Reference proteome</keyword>
<evidence type="ECO:0000313" key="1">
    <source>
        <dbReference type="EMBL" id="OCH90145.1"/>
    </source>
</evidence>
<reference evidence="1 2" key="1">
    <citation type="submission" date="2016-07" db="EMBL/GenBank/DDBJ databases">
        <title>Draft genome of the white-rot fungus Obba rivulosa 3A-2.</title>
        <authorList>
            <consortium name="DOE Joint Genome Institute"/>
            <person name="Miettinen O."/>
            <person name="Riley R."/>
            <person name="Acob R."/>
            <person name="Barry K."/>
            <person name="Cullen D."/>
            <person name="De Vries R."/>
            <person name="Hainaut M."/>
            <person name="Hatakka A."/>
            <person name="Henrissat B."/>
            <person name="Hilden K."/>
            <person name="Kuo R."/>
            <person name="Labutti K."/>
            <person name="Lipzen A."/>
            <person name="Makela M.R."/>
            <person name="Sandor L."/>
            <person name="Spatafora J.W."/>
            <person name="Grigoriev I.V."/>
            <person name="Hibbett D.S."/>
        </authorList>
    </citation>
    <scope>NUCLEOTIDE SEQUENCE [LARGE SCALE GENOMIC DNA]</scope>
    <source>
        <strain evidence="1 2">3A-2</strain>
    </source>
</reference>
<feature type="non-terminal residue" evidence="1">
    <location>
        <position position="1"/>
    </location>
</feature>
<accession>A0A8E2DJ89</accession>
<evidence type="ECO:0008006" key="3">
    <source>
        <dbReference type="Google" id="ProtNLM"/>
    </source>
</evidence>
<dbReference type="AlphaFoldDB" id="A0A8E2DJ89"/>
<protein>
    <recommendedName>
        <fullName evidence="3">ATP-dependent DNA helicase</fullName>
    </recommendedName>
</protein>
<evidence type="ECO:0000313" key="2">
    <source>
        <dbReference type="Proteomes" id="UP000250043"/>
    </source>
</evidence>
<gene>
    <name evidence="1" type="ORF">OBBRIDRAFT_731381</name>
</gene>
<name>A0A8E2DJ89_9APHY</name>
<dbReference type="EMBL" id="KV722411">
    <property type="protein sequence ID" value="OCH90145.1"/>
    <property type="molecule type" value="Genomic_DNA"/>
</dbReference>
<proteinExistence type="predicted"/>
<dbReference type="Proteomes" id="UP000250043">
    <property type="component" value="Unassembled WGS sequence"/>
</dbReference>
<sequence length="97" mass="10950">LLMILCNLNPANSIYNSICAIFIYASDHILKIWLIEGKFAGKLVFIPCITCTAREANTRIPFELQYWQFPVGLTFMITINKAQGQLVKQVGLDLCVL</sequence>